<dbReference type="InterPro" id="IPR025610">
    <property type="entry name" value="MYC/MYB_N"/>
</dbReference>
<reference evidence="6" key="1">
    <citation type="submission" date="2013-09" db="EMBL/GenBank/DDBJ databases">
        <title>Corchorus olitorius genome sequencing.</title>
        <authorList>
            <person name="Alam M."/>
            <person name="Haque M.S."/>
            <person name="Islam M.S."/>
            <person name="Emdad E.M."/>
            <person name="Islam M.M."/>
            <person name="Ahmed B."/>
            <person name="Halim A."/>
            <person name="Hossen Q.M.M."/>
            <person name="Hossain M.Z."/>
            <person name="Ahmed R."/>
            <person name="Khan M.M."/>
            <person name="Islam R."/>
            <person name="Rashid M.M."/>
            <person name="Khan S.A."/>
            <person name="Rahman M.S."/>
            <person name="Alam M."/>
            <person name="Yahiya A.S."/>
            <person name="Khan M.S."/>
            <person name="Azam M.S."/>
            <person name="Haque T."/>
            <person name="Lashkar M.Z.H."/>
            <person name="Akhand A.I."/>
            <person name="Morshed G."/>
            <person name="Roy S."/>
            <person name="Uddin K.S."/>
            <person name="Rabeya T."/>
            <person name="Hossain A.S."/>
            <person name="Chowdhury A."/>
            <person name="Snigdha A.R."/>
            <person name="Mortoza M.S."/>
            <person name="Matin S.A."/>
            <person name="Hoque S.M.E."/>
            <person name="Islam M.K."/>
            <person name="Roy D.K."/>
            <person name="Haider R."/>
            <person name="Moosa M.M."/>
            <person name="Elias S.M."/>
            <person name="Hasan A.M."/>
            <person name="Jahan S."/>
            <person name="Shafiuddin M."/>
            <person name="Mahmood N."/>
            <person name="Shommy N.S."/>
        </authorList>
    </citation>
    <scope>NUCLEOTIDE SEQUENCE [LARGE SCALE GENOMIC DNA]</scope>
    <source>
        <strain evidence="6">cv. O-4</strain>
    </source>
</reference>
<evidence type="ECO:0000259" key="3">
    <source>
        <dbReference type="Pfam" id="PF14215"/>
    </source>
</evidence>
<dbReference type="AlphaFoldDB" id="A0A1R3KFK5"/>
<dbReference type="OrthoDB" id="1722060at2759"/>
<sequence>MTRSFAAGDGILGRAFGSGSYVWLSGDEQFQLYECERVKDARTRGIQTLVYLSTSFGPRDGFMLGNTLFIPKYLDSTLILFVRTGEARVGCIFKDEMVERRLKIGDVFMIPATF</sequence>
<protein>
    <submittedName>
        <fullName evidence="5">Cupin 1</fullName>
    </submittedName>
</protein>
<dbReference type="Proteomes" id="UP000187203">
    <property type="component" value="Unassembled WGS sequence"/>
</dbReference>
<dbReference type="STRING" id="93759.A0A1R3KFK5"/>
<keyword evidence="1" id="KW-0805">Transcription regulation</keyword>
<dbReference type="EMBL" id="AWUE01013846">
    <property type="protein sequence ID" value="OMP05808.1"/>
    <property type="molecule type" value="Genomic_DNA"/>
</dbReference>
<name>A0A1R3KFK5_9ROSI</name>
<evidence type="ECO:0000313" key="6">
    <source>
        <dbReference type="Proteomes" id="UP000187203"/>
    </source>
</evidence>
<dbReference type="SUPFAM" id="SSF51182">
    <property type="entry name" value="RmlC-like cupins"/>
    <property type="match status" value="1"/>
</dbReference>
<gene>
    <name evidence="5" type="ORF">COLO4_08544</name>
    <name evidence="4" type="ORF">COLO4_24138</name>
</gene>
<evidence type="ECO:0000313" key="5">
    <source>
        <dbReference type="EMBL" id="OMP05808.1"/>
    </source>
</evidence>
<dbReference type="InterPro" id="IPR014710">
    <property type="entry name" value="RmlC-like_jellyroll"/>
</dbReference>
<dbReference type="EMBL" id="AWUE01018443">
    <property type="protein sequence ID" value="OMO80344.1"/>
    <property type="molecule type" value="Genomic_DNA"/>
</dbReference>
<organism evidence="5 6">
    <name type="scientific">Corchorus olitorius</name>
    <dbReference type="NCBI Taxonomy" id="93759"/>
    <lineage>
        <taxon>Eukaryota</taxon>
        <taxon>Viridiplantae</taxon>
        <taxon>Streptophyta</taxon>
        <taxon>Embryophyta</taxon>
        <taxon>Tracheophyta</taxon>
        <taxon>Spermatophyta</taxon>
        <taxon>Magnoliopsida</taxon>
        <taxon>eudicotyledons</taxon>
        <taxon>Gunneridae</taxon>
        <taxon>Pentapetalae</taxon>
        <taxon>rosids</taxon>
        <taxon>malvids</taxon>
        <taxon>Malvales</taxon>
        <taxon>Malvaceae</taxon>
        <taxon>Grewioideae</taxon>
        <taxon>Apeibeae</taxon>
        <taxon>Corchorus</taxon>
    </lineage>
</organism>
<evidence type="ECO:0000313" key="4">
    <source>
        <dbReference type="EMBL" id="OMO80344.1"/>
    </source>
</evidence>
<dbReference type="Pfam" id="PF14215">
    <property type="entry name" value="bHLH-MYC_N"/>
    <property type="match status" value="1"/>
</dbReference>
<dbReference type="InterPro" id="IPR011051">
    <property type="entry name" value="RmlC_Cupin_sf"/>
</dbReference>
<feature type="domain" description="Transcription factor MYC/MYB N-terminal" evidence="3">
    <location>
        <begin position="1"/>
        <end position="57"/>
    </location>
</feature>
<keyword evidence="2" id="KW-0804">Transcription</keyword>
<evidence type="ECO:0000256" key="2">
    <source>
        <dbReference type="ARBA" id="ARBA00023163"/>
    </source>
</evidence>
<evidence type="ECO:0000256" key="1">
    <source>
        <dbReference type="ARBA" id="ARBA00023015"/>
    </source>
</evidence>
<proteinExistence type="predicted"/>
<reference evidence="5" key="2">
    <citation type="submission" date="2013-09" db="EMBL/GenBank/DDBJ databases">
        <authorList>
            <person name="Alam M."/>
            <person name="Haque M.S."/>
            <person name="Islam M.S."/>
            <person name="Emdad E.M."/>
            <person name="Islam M.M."/>
            <person name="Ahmed B."/>
            <person name="Halim A."/>
            <person name="Hossen Q.M.M."/>
            <person name="Hossain M.Z."/>
            <person name="Ahmed R."/>
            <person name="Khan M.M."/>
            <person name="Islam R."/>
            <person name="Rashid M.M."/>
            <person name="Khan S.A."/>
            <person name="Rahman M.S."/>
            <person name="Alam M."/>
            <person name="Yahiya A.S."/>
            <person name="Khan M.S."/>
            <person name="Azam M.S."/>
            <person name="Haque T."/>
            <person name="Lashkar M.Z.H."/>
            <person name="Akhand A.I."/>
            <person name="Morshed G."/>
            <person name="Roy S."/>
            <person name="Uddin K.S."/>
            <person name="Rabeya T."/>
            <person name="Hossain A.S."/>
            <person name="Chowdhury A."/>
            <person name="Snigdha A.R."/>
            <person name="Mortoza M.S."/>
            <person name="Matin S.A."/>
            <person name="Hoque S.M.E."/>
            <person name="Islam M.K."/>
            <person name="Roy D.K."/>
            <person name="Haider R."/>
            <person name="Moosa M.M."/>
            <person name="Elias S.M."/>
            <person name="Hasan A.M."/>
            <person name="Jahan S."/>
            <person name="Shafiuddin M."/>
            <person name="Mahmood N."/>
            <person name="Shommy N.S."/>
        </authorList>
    </citation>
    <scope>NUCLEOTIDE SEQUENCE</scope>
    <source>
        <tissue evidence="5">Whole seedlings</tissue>
    </source>
</reference>
<reference evidence="5" key="3">
    <citation type="journal article" date="2017" name="Nat. Plants">
        <title>Comparative genomics of two jute species and insight into fibre biogenesis.</title>
        <authorList>
            <person name="Islam M.S."/>
            <person name="Saito J.A."/>
            <person name="Emdad E.M."/>
            <person name="Ahmed B."/>
            <person name="Islam M.M."/>
            <person name="Halim A."/>
            <person name="Hossen Q.M."/>
            <person name="Hossain M.Z."/>
            <person name="Ahmed R."/>
            <person name="Hossain M.S."/>
            <person name="Kabir S.M."/>
            <person name="Khan M.S."/>
            <person name="Khan M.M."/>
            <person name="Hasan R."/>
            <person name="Aktar N."/>
            <person name="Honi U."/>
            <person name="Islam R."/>
            <person name="Rashid M.M."/>
            <person name="Wan X."/>
            <person name="Hou S."/>
            <person name="Haque T."/>
            <person name="Azam M.S."/>
            <person name="Moosa M.M."/>
            <person name="Elias S.M."/>
            <person name="Hasan A.M."/>
            <person name="Mahmood N."/>
            <person name="Shafiuddin M."/>
            <person name="Shahid S."/>
            <person name="Shommu N.S."/>
            <person name="Jahan S."/>
            <person name="Roy S."/>
            <person name="Chowdhury A."/>
            <person name="Akhand A.I."/>
            <person name="Nisho G.M."/>
            <person name="Uddin K.S."/>
            <person name="Rabeya T."/>
            <person name="Hoque S.M."/>
            <person name="Snigdha A.R."/>
            <person name="Mortoza S."/>
            <person name="Matin S.A."/>
            <person name="Islam M.K."/>
            <person name="Lashkar M.Z."/>
            <person name="Zaman M."/>
            <person name="Yuryev A."/>
            <person name="Uddin M.K."/>
            <person name="Rahman M.S."/>
            <person name="Haque M.S."/>
            <person name="Alam M.M."/>
            <person name="Khan H."/>
            <person name="Alam M."/>
        </authorList>
    </citation>
    <scope>NUCLEOTIDE SEQUENCE</scope>
    <source>
        <tissue evidence="5">Whole seedlings</tissue>
    </source>
</reference>
<keyword evidence="6" id="KW-1185">Reference proteome</keyword>
<accession>A0A1R3KFK5</accession>
<dbReference type="Gene3D" id="2.60.120.10">
    <property type="entry name" value="Jelly Rolls"/>
    <property type="match status" value="1"/>
</dbReference>
<comment type="caution">
    <text evidence="5">The sequence shown here is derived from an EMBL/GenBank/DDBJ whole genome shotgun (WGS) entry which is preliminary data.</text>
</comment>